<gene>
    <name evidence="2" type="ORF">ENM28_00530</name>
</gene>
<dbReference type="PROSITE" id="PS51257">
    <property type="entry name" value="PROKAR_LIPOPROTEIN"/>
    <property type="match status" value="1"/>
</dbReference>
<feature type="signal peptide" evidence="1">
    <location>
        <begin position="1"/>
        <end position="29"/>
    </location>
</feature>
<name>A0A7C5VIQ3_9DEIN</name>
<reference evidence="2" key="1">
    <citation type="journal article" date="2020" name="mSystems">
        <title>Genome- and Community-Level Interaction Insights into Carbon Utilization and Element Cycling Functions of Hydrothermarchaeota in Hydrothermal Sediment.</title>
        <authorList>
            <person name="Zhou Z."/>
            <person name="Liu Y."/>
            <person name="Xu W."/>
            <person name="Pan J."/>
            <person name="Luo Z.H."/>
            <person name="Li M."/>
        </authorList>
    </citation>
    <scope>NUCLEOTIDE SEQUENCE [LARGE SCALE GENOMIC DNA]</scope>
    <source>
        <strain evidence="2">SpSt-1071</strain>
    </source>
</reference>
<protein>
    <recommendedName>
        <fullName evidence="3">SH3 domain-containing protein</fullName>
    </recommendedName>
</protein>
<evidence type="ECO:0000256" key="1">
    <source>
        <dbReference type="SAM" id="SignalP"/>
    </source>
</evidence>
<evidence type="ECO:0008006" key="3">
    <source>
        <dbReference type="Google" id="ProtNLM"/>
    </source>
</evidence>
<accession>A0A7C5VIQ3</accession>
<feature type="chain" id="PRO_5027862290" description="SH3 domain-containing protein" evidence="1">
    <location>
        <begin position="30"/>
        <end position="244"/>
    </location>
</feature>
<proteinExistence type="predicted"/>
<comment type="caution">
    <text evidence="2">The sequence shown here is derived from an EMBL/GenBank/DDBJ whole genome shotgun (WGS) entry which is preliminary data.</text>
</comment>
<evidence type="ECO:0000313" key="2">
    <source>
        <dbReference type="EMBL" id="HHM67213.1"/>
    </source>
</evidence>
<organism evidence="2">
    <name type="scientific">Thermus caliditerrae</name>
    <dbReference type="NCBI Taxonomy" id="1330700"/>
    <lineage>
        <taxon>Bacteria</taxon>
        <taxon>Thermotogati</taxon>
        <taxon>Deinococcota</taxon>
        <taxon>Deinococci</taxon>
        <taxon>Thermales</taxon>
        <taxon>Thermaceae</taxon>
        <taxon>Thermus</taxon>
    </lineage>
</organism>
<sequence>MRTTRKALFLRGALLPLLVFLAACKPQNAANPAPRGPAPSELIRLAVWPDEDTRWQVCESTWEEFAKGGYLETDIYVAASRYVLSVPVKGVEGEFRLVLPLAAVVLECGRLALEGTRPYRSSNRPPLMIHQPLLHYRGPERPPQNWEAWLFLRDDRGEQVGYVASSRLEEPLCLAGECSGGIVFLMVYPSKDLAQVTPSLEGGFFLEGLDRGRDLFLRVDWGEVSTEVPLDLGGLHGAPQAGSR</sequence>
<dbReference type="EMBL" id="DRXE01000020">
    <property type="protein sequence ID" value="HHM67213.1"/>
    <property type="molecule type" value="Genomic_DNA"/>
</dbReference>
<keyword evidence="1" id="KW-0732">Signal</keyword>
<dbReference type="AlphaFoldDB" id="A0A7C5VIQ3"/>